<keyword evidence="2" id="KW-0863">Zinc-finger</keyword>
<keyword evidence="12" id="KW-1185">Reference proteome</keyword>
<protein>
    <recommendedName>
        <fullName evidence="10">Nuclear receptor domain-containing protein</fullName>
    </recommendedName>
</protein>
<feature type="region of interest" description="Disordered" evidence="9">
    <location>
        <begin position="1"/>
        <end position="35"/>
    </location>
</feature>
<evidence type="ECO:0000259" key="10">
    <source>
        <dbReference type="Pfam" id="PF00105"/>
    </source>
</evidence>
<dbReference type="Proteomes" id="UP000822476">
    <property type="component" value="Unassembled WGS sequence"/>
</dbReference>
<evidence type="ECO:0000313" key="12">
    <source>
        <dbReference type="Proteomes" id="UP000822476"/>
    </source>
</evidence>
<organism evidence="11 12">
    <name type="scientific">Paragonimus skrjabini miyazakii</name>
    <dbReference type="NCBI Taxonomy" id="59628"/>
    <lineage>
        <taxon>Eukaryota</taxon>
        <taxon>Metazoa</taxon>
        <taxon>Spiralia</taxon>
        <taxon>Lophotrochozoa</taxon>
        <taxon>Platyhelminthes</taxon>
        <taxon>Trematoda</taxon>
        <taxon>Digenea</taxon>
        <taxon>Plagiorchiida</taxon>
        <taxon>Troglotremata</taxon>
        <taxon>Troglotrematidae</taxon>
        <taxon>Paragonimus</taxon>
    </lineage>
</organism>
<dbReference type="GO" id="GO:0008270">
    <property type="term" value="F:zinc ion binding"/>
    <property type="evidence" value="ECO:0007669"/>
    <property type="project" value="UniProtKB-KW"/>
</dbReference>
<evidence type="ECO:0000256" key="5">
    <source>
        <dbReference type="ARBA" id="ARBA00023125"/>
    </source>
</evidence>
<accession>A0A8S9ZCL3</accession>
<dbReference type="InterPro" id="IPR001628">
    <property type="entry name" value="Znf_hrmn_rcpt"/>
</dbReference>
<keyword evidence="8" id="KW-0539">Nucleus</keyword>
<evidence type="ECO:0000256" key="9">
    <source>
        <dbReference type="SAM" id="MobiDB-lite"/>
    </source>
</evidence>
<dbReference type="OrthoDB" id="6288253at2759"/>
<dbReference type="AlphaFoldDB" id="A0A8S9ZCL3"/>
<dbReference type="GO" id="GO:0003700">
    <property type="term" value="F:DNA-binding transcription factor activity"/>
    <property type="evidence" value="ECO:0007669"/>
    <property type="project" value="InterPro"/>
</dbReference>
<reference evidence="11" key="1">
    <citation type="submission" date="2019-07" db="EMBL/GenBank/DDBJ databases">
        <title>Annotation for the trematode Paragonimus miyazaki's.</title>
        <authorList>
            <person name="Choi Y.-J."/>
        </authorList>
    </citation>
    <scope>NUCLEOTIDE SEQUENCE</scope>
    <source>
        <strain evidence="11">Japan</strain>
    </source>
</reference>
<dbReference type="EMBL" id="JTDE01000170">
    <property type="protein sequence ID" value="KAF7262107.1"/>
    <property type="molecule type" value="Genomic_DNA"/>
</dbReference>
<evidence type="ECO:0000256" key="8">
    <source>
        <dbReference type="ARBA" id="ARBA00023242"/>
    </source>
</evidence>
<dbReference type="Gene3D" id="3.30.50.10">
    <property type="entry name" value="Erythroid Transcription Factor GATA-1, subunit A"/>
    <property type="match status" value="1"/>
</dbReference>
<comment type="caution">
    <text evidence="11">The sequence shown here is derived from an EMBL/GenBank/DDBJ whole genome shotgun (WGS) entry which is preliminary data.</text>
</comment>
<dbReference type="GO" id="GO:0043565">
    <property type="term" value="F:sequence-specific DNA binding"/>
    <property type="evidence" value="ECO:0007669"/>
    <property type="project" value="InterPro"/>
</dbReference>
<feature type="compositionally biased region" description="Low complexity" evidence="9">
    <location>
        <begin position="10"/>
        <end position="22"/>
    </location>
</feature>
<keyword evidence="3" id="KW-0862">Zinc</keyword>
<evidence type="ECO:0000256" key="3">
    <source>
        <dbReference type="ARBA" id="ARBA00022833"/>
    </source>
</evidence>
<name>A0A8S9ZCL3_9TREM</name>
<keyword evidence="6" id="KW-0804">Transcription</keyword>
<proteinExistence type="predicted"/>
<sequence>MYSVTTQHNQQQQQQQQQQPQQPLHPHRTQETPHQLAYSSVSAMVYNSPTLALNPSINPTNYAVVSQMSSMCPGSSPFTKLSRCYAYQDSDQESNRTSQNTLHTANLIGQALSGRADQTDMRYLSHTNCSVSNLMETSTVSRGIVLDGSPTNCLRPIISPRYTMDHAVGFQAFLPPTSFISTNGDHSGHKPILTEMELTSTRSASVLSNMQGPFLPVCIGGTSVCRPSNTPRISCNLGAKDRRPCDICGDISAGFHCNAYVCEACKVSHFFPSVK</sequence>
<evidence type="ECO:0000256" key="2">
    <source>
        <dbReference type="ARBA" id="ARBA00022771"/>
    </source>
</evidence>
<keyword evidence="4" id="KW-0805">Transcription regulation</keyword>
<dbReference type="Pfam" id="PF00105">
    <property type="entry name" value="zf-C4"/>
    <property type="match status" value="1"/>
</dbReference>
<keyword evidence="7" id="KW-0675">Receptor</keyword>
<keyword evidence="1" id="KW-0479">Metal-binding</keyword>
<evidence type="ECO:0000256" key="6">
    <source>
        <dbReference type="ARBA" id="ARBA00023163"/>
    </source>
</evidence>
<dbReference type="InterPro" id="IPR013088">
    <property type="entry name" value="Znf_NHR/GATA"/>
</dbReference>
<evidence type="ECO:0000256" key="7">
    <source>
        <dbReference type="ARBA" id="ARBA00023170"/>
    </source>
</evidence>
<evidence type="ECO:0000256" key="4">
    <source>
        <dbReference type="ARBA" id="ARBA00023015"/>
    </source>
</evidence>
<gene>
    <name evidence="11" type="ORF">EG68_00592</name>
</gene>
<feature type="domain" description="Nuclear receptor" evidence="10">
    <location>
        <begin position="244"/>
        <end position="267"/>
    </location>
</feature>
<keyword evidence="5" id="KW-0238">DNA-binding</keyword>
<evidence type="ECO:0000313" key="11">
    <source>
        <dbReference type="EMBL" id="KAF7262107.1"/>
    </source>
</evidence>
<evidence type="ECO:0000256" key="1">
    <source>
        <dbReference type="ARBA" id="ARBA00022723"/>
    </source>
</evidence>